<keyword evidence="4" id="KW-1185">Reference proteome</keyword>
<dbReference type="InterPro" id="IPR051448">
    <property type="entry name" value="CdaR-like_regulators"/>
</dbReference>
<dbReference type="Proteomes" id="UP001361570">
    <property type="component" value="Unassembled WGS sequence"/>
</dbReference>
<dbReference type="Pfam" id="PF13556">
    <property type="entry name" value="HTH_30"/>
    <property type="match status" value="1"/>
</dbReference>
<dbReference type="RefSeq" id="WP_336405423.1">
    <property type="nucleotide sequence ID" value="NZ_JBAPLU010000019.1"/>
</dbReference>
<evidence type="ECO:0000313" key="4">
    <source>
        <dbReference type="Proteomes" id="UP001361570"/>
    </source>
</evidence>
<evidence type="ECO:0000313" key="3">
    <source>
        <dbReference type="EMBL" id="MEI4273301.1"/>
    </source>
</evidence>
<evidence type="ECO:0000256" key="1">
    <source>
        <dbReference type="SAM" id="MobiDB-lite"/>
    </source>
</evidence>
<feature type="domain" description="PucR C-terminal helix-turn-helix" evidence="2">
    <location>
        <begin position="302"/>
        <end position="359"/>
    </location>
</feature>
<feature type="region of interest" description="Disordered" evidence="1">
    <location>
        <begin position="365"/>
        <end position="388"/>
    </location>
</feature>
<protein>
    <submittedName>
        <fullName evidence="3">Helix-turn-helix domain-containing protein</fullName>
    </submittedName>
</protein>
<organism evidence="3 4">
    <name type="scientific">Klenkia sesuvii</name>
    <dbReference type="NCBI Taxonomy" id="3103137"/>
    <lineage>
        <taxon>Bacteria</taxon>
        <taxon>Bacillati</taxon>
        <taxon>Actinomycetota</taxon>
        <taxon>Actinomycetes</taxon>
        <taxon>Geodermatophilales</taxon>
        <taxon>Geodermatophilaceae</taxon>
        <taxon>Klenkia</taxon>
    </lineage>
</organism>
<dbReference type="InterPro" id="IPR025736">
    <property type="entry name" value="PucR_C-HTH_dom"/>
</dbReference>
<name>A0ABU8DXS3_9ACTN</name>
<dbReference type="InterPro" id="IPR042070">
    <property type="entry name" value="PucR_C-HTH_sf"/>
</dbReference>
<reference evidence="3 4" key="1">
    <citation type="submission" date="2024-03" db="EMBL/GenBank/DDBJ databases">
        <title>Draft genome sequence of Klenkia sp. LSe6-5.</title>
        <authorList>
            <person name="Duangmal K."/>
            <person name="Chantavorakit T."/>
        </authorList>
    </citation>
    <scope>NUCLEOTIDE SEQUENCE [LARGE SCALE GENOMIC DNA]</scope>
    <source>
        <strain evidence="3 4">LSe6-5</strain>
    </source>
</reference>
<gene>
    <name evidence="3" type="ORF">TEK04_16390</name>
</gene>
<dbReference type="EMBL" id="JBAPLU010000019">
    <property type="protein sequence ID" value="MEI4273301.1"/>
    <property type="molecule type" value="Genomic_DNA"/>
</dbReference>
<proteinExistence type="predicted"/>
<dbReference type="PANTHER" id="PTHR33744">
    <property type="entry name" value="CARBOHYDRATE DIACID REGULATOR"/>
    <property type="match status" value="1"/>
</dbReference>
<evidence type="ECO:0000259" key="2">
    <source>
        <dbReference type="Pfam" id="PF13556"/>
    </source>
</evidence>
<accession>A0ABU8DXS3</accession>
<comment type="caution">
    <text evidence="3">The sequence shown here is derived from an EMBL/GenBank/DDBJ whole genome shotgun (WGS) entry which is preliminary data.</text>
</comment>
<dbReference type="PANTHER" id="PTHR33744:SF17">
    <property type="entry name" value="CONSERVED PROTEIN"/>
    <property type="match status" value="1"/>
</dbReference>
<dbReference type="Gene3D" id="1.10.10.2840">
    <property type="entry name" value="PucR C-terminal helix-turn-helix domain"/>
    <property type="match status" value="1"/>
</dbReference>
<sequence length="388" mass="41050">MRDDLQEIVDEVSRLLDAPATLEDPDFTLLAFCAQGDEALTGLDAVRTRSILTRGSTADTRRWFAGFGIDRATGPLRTPADPDAGILTRLCLPVRHRGRLHGWLWLLDEGRTDLEHPDQPGLAEARRLADRAGELLATRPGSDDAADLHPALAGDEPATHRLADRLGADTPVTLVALRPGEAGLPGTWVPPGAGARSAAVGPLVAVLLPLPHVADDRPAVALSAAALHRLPAGSTAGVAAPRRGCRSLPAQWREAVDAARVAAVEPALAPVASWGELGAWRQVVQLAGPDPAFAALLEDPVLTRTAEVWLDRAGSPQRAAAELVVHRQTLYYRLGRIAALTGLDLADGGDRLALHLTLRSARLTAGDHGSRTTARGSTRVDGLMRGDR</sequence>